<organism evidence="1 2">
    <name type="scientific">Plasmodium yoelii yoelii</name>
    <dbReference type="NCBI Taxonomy" id="73239"/>
    <lineage>
        <taxon>Eukaryota</taxon>
        <taxon>Sar</taxon>
        <taxon>Alveolata</taxon>
        <taxon>Apicomplexa</taxon>
        <taxon>Aconoidasida</taxon>
        <taxon>Haemosporida</taxon>
        <taxon>Plasmodiidae</taxon>
        <taxon>Plasmodium</taxon>
        <taxon>Plasmodium (Vinckeia)</taxon>
    </lineage>
</organism>
<gene>
    <name evidence="1" type="ORF">PY00548</name>
</gene>
<dbReference type="Proteomes" id="UP000008553">
    <property type="component" value="Unassembled WGS sequence"/>
</dbReference>
<proteinExistence type="predicted"/>
<dbReference type="EMBL" id="AABL01000149">
    <property type="protein sequence ID" value="EAA16772.1"/>
    <property type="molecule type" value="Genomic_DNA"/>
</dbReference>
<accession>Q7RS18</accession>
<reference evidence="1 2" key="1">
    <citation type="journal article" date="2002" name="Nature">
        <title>Genome sequence and comparative analysis of the model rodent malaria parasite Plasmodium yoelii yoelii.</title>
        <authorList>
            <person name="Carlton J.M."/>
            <person name="Angiuoli S.V."/>
            <person name="Suh B.B."/>
            <person name="Kooij T.W."/>
            <person name="Pertea M."/>
            <person name="Silva J.C."/>
            <person name="Ermolaeva M.D."/>
            <person name="Allen J.E."/>
            <person name="Selengut J.D."/>
            <person name="Koo H.L."/>
            <person name="Peterson J.D."/>
            <person name="Pop M."/>
            <person name="Kosack D.S."/>
            <person name="Shumway M.F."/>
            <person name="Bidwell S.L."/>
            <person name="Shallom S.J."/>
            <person name="van Aken S.E."/>
            <person name="Riedmuller S.B."/>
            <person name="Feldblyum T.V."/>
            <person name="Cho J.K."/>
            <person name="Quackenbush J."/>
            <person name="Sedegah M."/>
            <person name="Shoaibi A."/>
            <person name="Cummings L.M."/>
            <person name="Florens L."/>
            <person name="Yates J.R."/>
            <person name="Raine J.D."/>
            <person name="Sinden R.E."/>
            <person name="Harris M.A."/>
            <person name="Cunningham D.A."/>
            <person name="Preiser P.R."/>
            <person name="Bergman L.W."/>
            <person name="Vaidya A.B."/>
            <person name="van Lin L.H."/>
            <person name="Janse C.J."/>
            <person name="Waters A.P."/>
            <person name="Smith H.O."/>
            <person name="White O.R."/>
            <person name="Salzberg S.L."/>
            <person name="Venter J.C."/>
            <person name="Fraser C.M."/>
            <person name="Hoffman S.L."/>
            <person name="Gardner M.J."/>
            <person name="Carucci D.J."/>
        </authorList>
    </citation>
    <scope>NUCLEOTIDE SEQUENCE [LARGE SCALE GENOMIC DNA]</scope>
    <source>
        <strain evidence="1 2">17XNL</strain>
    </source>
</reference>
<keyword evidence="2" id="KW-1185">Reference proteome</keyword>
<comment type="caution">
    <text evidence="1">The sequence shown here is derived from an EMBL/GenBank/DDBJ whole genome shotgun (WGS) entry which is preliminary data.</text>
</comment>
<evidence type="ECO:0000313" key="1">
    <source>
        <dbReference type="EMBL" id="EAA16772.1"/>
    </source>
</evidence>
<dbReference type="AlphaFoldDB" id="Q7RS18"/>
<name>Q7RS18_PLAYO</name>
<dbReference type="STRING" id="73239.Q7RS18"/>
<dbReference type="PaxDb" id="73239-Q7RS18"/>
<dbReference type="InParanoid" id="Q7RS18"/>
<evidence type="ECO:0000313" key="2">
    <source>
        <dbReference type="Proteomes" id="UP000008553"/>
    </source>
</evidence>
<sequence length="62" mass="7490">MLKRMSEKEYKERLNEMNQKKRIRKKYIDDEAYIDKITGISINITSNEDEKMNYTIQELSGN</sequence>
<protein>
    <submittedName>
        <fullName evidence="1">Uncharacterized protein</fullName>
    </submittedName>
</protein>